<accession>A0ABS5XZT8</accession>
<feature type="domain" description="Glycosyl transferase family 1" evidence="1">
    <location>
        <begin position="215"/>
        <end position="316"/>
    </location>
</feature>
<gene>
    <name evidence="2" type="ORF">IXB28_02730</name>
</gene>
<dbReference type="RefSeq" id="WP_215617017.1">
    <property type="nucleotide sequence ID" value="NZ_JADOER010000004.1"/>
</dbReference>
<dbReference type="Gene3D" id="3.40.50.2000">
    <property type="entry name" value="Glycogen Phosphorylase B"/>
    <property type="match status" value="1"/>
</dbReference>
<evidence type="ECO:0000313" key="3">
    <source>
        <dbReference type="Proteomes" id="UP001196661"/>
    </source>
</evidence>
<organism evidence="2 3">
    <name type="scientific">Leptothoe kymatousa TAU-MAC 1615</name>
    <dbReference type="NCBI Taxonomy" id="2364775"/>
    <lineage>
        <taxon>Bacteria</taxon>
        <taxon>Bacillati</taxon>
        <taxon>Cyanobacteriota</taxon>
        <taxon>Cyanophyceae</taxon>
        <taxon>Nodosilineales</taxon>
        <taxon>Cymatolegaceae</taxon>
        <taxon>Leptothoe</taxon>
        <taxon>Leptothoe kymatousa</taxon>
    </lineage>
</organism>
<evidence type="ECO:0000259" key="1">
    <source>
        <dbReference type="Pfam" id="PF00534"/>
    </source>
</evidence>
<dbReference type="InterPro" id="IPR001296">
    <property type="entry name" value="Glyco_trans_1"/>
</dbReference>
<sequence>MKWAVIAAYFRQEHIEKHIWLSRFVSPEKYDFQLMMRSKPITNWHDRDVKFTTLPQWLIHWKHAAAALNSEAKGVITLFPQLPTVIGLQKLLTGSRKPVVAWTFNIGNYKVGPLRRRLSQLSLSRIDRFIVHSRQEIDIYSDWLGLPKERFEFVPFPCAGIEGDYEENTDAPFIASLGSAHRDFPCFFEAVKDLDIPTTVASGKSALAGIDIPSNVQTPFGISRADCHQIAQEGRLNVIALQSKADVTAAGHVTVIEAMHMGRPIIVSDCYRMGDYIKHGETGWLVKPGCVDSLKEAITLLWNDDELRNRLGRNAKAYAEKHFTEAAAAKELERILDDVTDQDKEVLINAVAS</sequence>
<dbReference type="PANTHER" id="PTHR12526">
    <property type="entry name" value="GLYCOSYLTRANSFERASE"/>
    <property type="match status" value="1"/>
</dbReference>
<name>A0ABS5XZT8_9CYAN</name>
<evidence type="ECO:0000313" key="2">
    <source>
        <dbReference type="EMBL" id="MBT9311109.1"/>
    </source>
</evidence>
<proteinExistence type="predicted"/>
<dbReference type="Proteomes" id="UP001196661">
    <property type="component" value="Unassembled WGS sequence"/>
</dbReference>
<dbReference type="CDD" id="cd03801">
    <property type="entry name" value="GT4_PimA-like"/>
    <property type="match status" value="1"/>
</dbReference>
<protein>
    <submittedName>
        <fullName evidence="2">Glycosyltransferase family 4 protein</fullName>
    </submittedName>
</protein>
<reference evidence="2 3" key="1">
    <citation type="journal article" date="2021" name="Mar. Drugs">
        <title>Genome Reduction and Secondary Metabolism of the Marine Sponge-Associated Cyanobacterium Leptothoe.</title>
        <authorList>
            <person name="Konstantinou D."/>
            <person name="Popin R.V."/>
            <person name="Fewer D.P."/>
            <person name="Sivonen K."/>
            <person name="Gkelis S."/>
        </authorList>
    </citation>
    <scope>NUCLEOTIDE SEQUENCE [LARGE SCALE GENOMIC DNA]</scope>
    <source>
        <strain evidence="2 3">TAU-MAC 1615</strain>
    </source>
</reference>
<dbReference type="SUPFAM" id="SSF53756">
    <property type="entry name" value="UDP-Glycosyltransferase/glycogen phosphorylase"/>
    <property type="match status" value="1"/>
</dbReference>
<keyword evidence="3" id="KW-1185">Reference proteome</keyword>
<dbReference type="EMBL" id="JADOER010000004">
    <property type="protein sequence ID" value="MBT9311109.1"/>
    <property type="molecule type" value="Genomic_DNA"/>
</dbReference>
<dbReference type="Pfam" id="PF00534">
    <property type="entry name" value="Glycos_transf_1"/>
    <property type="match status" value="1"/>
</dbReference>
<comment type="caution">
    <text evidence="2">The sequence shown here is derived from an EMBL/GenBank/DDBJ whole genome shotgun (WGS) entry which is preliminary data.</text>
</comment>